<evidence type="ECO:0000313" key="4">
    <source>
        <dbReference type="Proteomes" id="UP000683310"/>
    </source>
</evidence>
<reference evidence="3 4" key="1">
    <citation type="submission" date="2021-04" db="EMBL/GenBank/DDBJ databases">
        <title>Nocardia tengchongensis.</title>
        <authorList>
            <person name="Zhuang k."/>
            <person name="Ran Y."/>
            <person name="Li W."/>
        </authorList>
    </citation>
    <scope>NUCLEOTIDE SEQUENCE [LARGE SCALE GENOMIC DNA]</scope>
    <source>
        <strain evidence="3 4">CFH S0057</strain>
    </source>
</reference>
<keyword evidence="2" id="KW-0472">Membrane</keyword>
<evidence type="ECO:0000256" key="2">
    <source>
        <dbReference type="SAM" id="Phobius"/>
    </source>
</evidence>
<gene>
    <name evidence="3" type="ORF">KHQ06_26920</name>
</gene>
<feature type="region of interest" description="Disordered" evidence="1">
    <location>
        <begin position="62"/>
        <end position="131"/>
    </location>
</feature>
<evidence type="ECO:0000256" key="1">
    <source>
        <dbReference type="SAM" id="MobiDB-lite"/>
    </source>
</evidence>
<feature type="compositionally biased region" description="Gly residues" evidence="1">
    <location>
        <begin position="75"/>
        <end position="122"/>
    </location>
</feature>
<feature type="transmembrane region" description="Helical" evidence="2">
    <location>
        <begin position="6"/>
        <end position="23"/>
    </location>
</feature>
<accession>A0ABX8CIW7</accession>
<dbReference type="Proteomes" id="UP000683310">
    <property type="component" value="Chromosome"/>
</dbReference>
<feature type="region of interest" description="Disordered" evidence="1">
    <location>
        <begin position="27"/>
        <end position="47"/>
    </location>
</feature>
<keyword evidence="4" id="KW-1185">Reference proteome</keyword>
<dbReference type="EMBL" id="CP074371">
    <property type="protein sequence ID" value="QVI19908.1"/>
    <property type="molecule type" value="Genomic_DNA"/>
</dbReference>
<keyword evidence="2" id="KW-1133">Transmembrane helix</keyword>
<evidence type="ECO:0000313" key="3">
    <source>
        <dbReference type="EMBL" id="QVI19908.1"/>
    </source>
</evidence>
<organism evidence="3 4">
    <name type="scientific">Nocardia tengchongensis</name>
    <dbReference type="NCBI Taxonomy" id="2055889"/>
    <lineage>
        <taxon>Bacteria</taxon>
        <taxon>Bacillati</taxon>
        <taxon>Actinomycetota</taxon>
        <taxon>Actinomycetes</taxon>
        <taxon>Mycobacteriales</taxon>
        <taxon>Nocardiaceae</taxon>
        <taxon>Nocardia</taxon>
    </lineage>
</organism>
<name>A0ABX8CIW7_9NOCA</name>
<sequence>MRMAIVFIIGLAIVGLIAILALNSDSRRRRARESTPDHEAWSAGRTESSGIEQWMLYSMLSNQNRHRHNEPPGDPSGGYGGAGYGGVGYDAGDVSGGSGWPDGPGWGGNGGGFPADGGGLADGTGTNPDPR</sequence>
<keyword evidence="2" id="KW-0812">Transmembrane</keyword>
<proteinExistence type="predicted"/>
<protein>
    <submittedName>
        <fullName evidence="3">Uncharacterized protein</fullName>
    </submittedName>
</protein>